<dbReference type="GO" id="GO:0003700">
    <property type="term" value="F:DNA-binding transcription factor activity"/>
    <property type="evidence" value="ECO:0007669"/>
    <property type="project" value="InterPro"/>
</dbReference>
<dbReference type="SUPFAM" id="SSF100950">
    <property type="entry name" value="NagB/RpiA/CoA transferase-like"/>
    <property type="match status" value="1"/>
</dbReference>
<keyword evidence="6" id="KW-1185">Reference proteome</keyword>
<keyword evidence="1" id="KW-0678">Repressor</keyword>
<sequence>MVENLRQSEILNIARKDGRVTVDQLSRLFQTSAQTIRKDLTDLAEGGQLKRVHGGAILPSGVSNIEYEDRSKLNRDAKADIARACAEDIADGASLFLNIGTSTEAVARALLNHRSLMVVTNNLNIANILSANPGCEVMVAGGVLRRSDGGLVGALTTQMIRQFKFDIAVIGCSALDSDGDILDFDLQEVGVSRAIIEQARRTFLVADHSKFDRTAPVRIASMSEVDAFYTDALPPNPLGAKLRDWGTAIRTV</sequence>
<dbReference type="Proteomes" id="UP000436822">
    <property type="component" value="Unassembled WGS sequence"/>
</dbReference>
<reference evidence="5 6" key="1">
    <citation type="submission" date="2019-12" db="EMBL/GenBank/DDBJ databases">
        <title>Litoreibacter badius sp. nov., a novel bacteriochlorophyll a-containing bacterium in the genus Litoreibacter.</title>
        <authorList>
            <person name="Kanamuro M."/>
            <person name="Takabe Y."/>
            <person name="Mori K."/>
            <person name="Takaichi S."/>
            <person name="Hanada S."/>
        </authorList>
    </citation>
    <scope>NUCLEOTIDE SEQUENCE [LARGE SCALE GENOMIC DNA]</scope>
    <source>
        <strain evidence="5 6">K6</strain>
    </source>
</reference>
<dbReference type="PROSITE" id="PS51000">
    <property type="entry name" value="HTH_DEOR_2"/>
    <property type="match status" value="1"/>
</dbReference>
<dbReference type="EMBL" id="BLJE01000001">
    <property type="protein sequence ID" value="GFE62990.1"/>
    <property type="molecule type" value="Genomic_DNA"/>
</dbReference>
<dbReference type="PANTHER" id="PTHR30363:SF4">
    <property type="entry name" value="GLYCEROL-3-PHOSPHATE REGULON REPRESSOR"/>
    <property type="match status" value="1"/>
</dbReference>
<dbReference type="SMART" id="SM01134">
    <property type="entry name" value="DeoRC"/>
    <property type="match status" value="1"/>
</dbReference>
<dbReference type="InterPro" id="IPR037171">
    <property type="entry name" value="NagB/RpiA_transferase-like"/>
</dbReference>
<dbReference type="RefSeq" id="WP_159803981.1">
    <property type="nucleotide sequence ID" value="NZ_BLJE01000001.1"/>
</dbReference>
<dbReference type="Gene3D" id="3.30.750.70">
    <property type="entry name" value="4-hydroxybutyrate coenzyme like domains"/>
    <property type="match status" value="1"/>
</dbReference>
<dbReference type="PANTHER" id="PTHR30363">
    <property type="entry name" value="HTH-TYPE TRANSCRIPTIONAL REGULATOR SRLR-RELATED"/>
    <property type="match status" value="1"/>
</dbReference>
<dbReference type="OrthoDB" id="9814815at2"/>
<dbReference type="SMART" id="SM00420">
    <property type="entry name" value="HTH_DEOR"/>
    <property type="match status" value="1"/>
</dbReference>
<accession>A0A6N6JAU0</accession>
<dbReference type="SUPFAM" id="SSF46785">
    <property type="entry name" value="Winged helix' DNA-binding domain"/>
    <property type="match status" value="1"/>
</dbReference>
<dbReference type="InterPro" id="IPR050313">
    <property type="entry name" value="Carb_Metab_HTH_regulators"/>
</dbReference>
<evidence type="ECO:0000259" key="4">
    <source>
        <dbReference type="PROSITE" id="PS51000"/>
    </source>
</evidence>
<dbReference type="InterPro" id="IPR014036">
    <property type="entry name" value="DeoR-like_C"/>
</dbReference>
<organism evidence="5 6">
    <name type="scientific">Litoreibacter roseus</name>
    <dbReference type="NCBI Taxonomy" id="2601869"/>
    <lineage>
        <taxon>Bacteria</taxon>
        <taxon>Pseudomonadati</taxon>
        <taxon>Pseudomonadota</taxon>
        <taxon>Alphaproteobacteria</taxon>
        <taxon>Rhodobacterales</taxon>
        <taxon>Roseobacteraceae</taxon>
        <taxon>Litoreibacter</taxon>
    </lineage>
</organism>
<name>A0A6N6JAU0_9RHOB</name>
<evidence type="ECO:0000256" key="2">
    <source>
        <dbReference type="ARBA" id="ARBA00023015"/>
    </source>
</evidence>
<dbReference type="InterPro" id="IPR001034">
    <property type="entry name" value="DeoR_HTH"/>
</dbReference>
<keyword evidence="2" id="KW-0805">Transcription regulation</keyword>
<evidence type="ECO:0000313" key="5">
    <source>
        <dbReference type="EMBL" id="GFE62990.1"/>
    </source>
</evidence>
<evidence type="ECO:0000256" key="3">
    <source>
        <dbReference type="ARBA" id="ARBA00023163"/>
    </source>
</evidence>
<dbReference type="Pfam" id="PF08220">
    <property type="entry name" value="HTH_DeoR"/>
    <property type="match status" value="1"/>
</dbReference>
<gene>
    <name evidence="5" type="primary">glpR</name>
    <name evidence="5" type="ORF">KIN_00640</name>
</gene>
<protein>
    <submittedName>
        <fullName evidence="5">DeoR family transcriptional regulator</fullName>
    </submittedName>
</protein>
<dbReference type="Pfam" id="PF00455">
    <property type="entry name" value="DeoRC"/>
    <property type="match status" value="1"/>
</dbReference>
<feature type="domain" description="HTH deoR-type" evidence="4">
    <location>
        <begin position="3"/>
        <end position="58"/>
    </location>
</feature>
<evidence type="ECO:0000313" key="6">
    <source>
        <dbReference type="Proteomes" id="UP000436822"/>
    </source>
</evidence>
<dbReference type="InterPro" id="IPR036390">
    <property type="entry name" value="WH_DNA-bd_sf"/>
</dbReference>
<evidence type="ECO:0000256" key="1">
    <source>
        <dbReference type="ARBA" id="ARBA00022491"/>
    </source>
</evidence>
<proteinExistence type="predicted"/>
<dbReference type="AlphaFoldDB" id="A0A6N6JAU0"/>
<dbReference type="PRINTS" id="PR00037">
    <property type="entry name" value="HTHLACR"/>
</dbReference>
<keyword evidence="3" id="KW-0804">Transcription</keyword>
<comment type="caution">
    <text evidence="5">The sequence shown here is derived from an EMBL/GenBank/DDBJ whole genome shotgun (WGS) entry which is preliminary data.</text>
</comment>